<keyword evidence="8" id="KW-0067">ATP-binding</keyword>
<evidence type="ECO:0000256" key="4">
    <source>
        <dbReference type="PROSITE-ProRule" id="PRU00169"/>
    </source>
</evidence>
<dbReference type="InterPro" id="IPR003594">
    <property type="entry name" value="HATPase_dom"/>
</dbReference>
<evidence type="ECO:0000256" key="3">
    <source>
        <dbReference type="ARBA" id="ARBA00022553"/>
    </source>
</evidence>
<dbReference type="Pfam" id="PF00072">
    <property type="entry name" value="Response_reg"/>
    <property type="match status" value="1"/>
</dbReference>
<dbReference type="PROSITE" id="PS50110">
    <property type="entry name" value="RESPONSE_REGULATORY"/>
    <property type="match status" value="1"/>
</dbReference>
<keyword evidence="9" id="KW-1185">Reference proteome</keyword>
<keyword evidence="5" id="KW-1133">Transmembrane helix</keyword>
<proteinExistence type="predicted"/>
<feature type="domain" description="Histidine kinase" evidence="6">
    <location>
        <begin position="407"/>
        <end position="629"/>
    </location>
</feature>
<sequence length="774" mass="86343">MTRYAGYCLLLLLWLPLAGFAEPPELVLTDALAEQPESLSLLDYAAMLEDPAGNLALPDVLAVGKQFFPVEPGDGGLDLFLTRSAYWLRVDIHNLSAKKDWYFRIPGSLSRQVQVYLGAVGGDAGTFTPQQRMAYSRFSQYRLLLPSNTESRLYFRVQDRQAPLVIKPSLYSPRQMLAEVMLTYPIYSFVIGGLLTLAFYNLLYFFYLRDRSFLALSVFILGFVLEMGSHSGVWHYFGFVPQYLAAPGDAFGLIAIAAGISLSNNWMETRRHLPRFYRLSRLVFWVSLLLIPTQWWLGYGTAFTGVLALLAMPLFAVAVIIRYQQGFRFPFMLRTGVLLVLLGFIPTLLRGAGLIGDVPMLTDSMYFILLVALVMLSLTQAEQVRIKSEQAERIAVANQAKDEFLTTMSHELRTPMSAVVNAGRLLKLTQLSGAQGEYVTRLNTSAQHMLALINDILDLARLDSSLLRMESIPFRLADVLHQAEQLLVGQAHGKQLKLDISNQFHLLKKRLTGDPTRLRQVLLNLLNNAIKFTPAGVVSLTVSPLEVSETEARLLFEVRDTGIGISAKDQQKLFQPFSQVDSSTARQYGGSGLGLAISYKLVQRMGGELQVESRFRQGSCFYFTLGFPLQDAPGVSAETPAAPPSSQRSSLYTLLVDDDEMNRFFGGELIRSLGVKVEVADSGEQALRLLRERHFDLVFMDVGMPGLDGYATTRLIRADRHLQGLPVIALTAHAIAGERERCLQAGMDDYLTKPFEVEHLEAAVRHWSRRTATG</sequence>
<accession>A0ABU6D1M8</accession>
<dbReference type="Pfam" id="PF07695">
    <property type="entry name" value="7TMR-DISM_7TM"/>
    <property type="match status" value="1"/>
</dbReference>
<dbReference type="InterPro" id="IPR011006">
    <property type="entry name" value="CheY-like_superfamily"/>
</dbReference>
<dbReference type="CDD" id="cd16922">
    <property type="entry name" value="HATPase_EvgS-ArcB-TorS-like"/>
    <property type="match status" value="1"/>
</dbReference>
<dbReference type="SMART" id="SM00388">
    <property type="entry name" value="HisKA"/>
    <property type="match status" value="1"/>
</dbReference>
<dbReference type="SMART" id="SM00387">
    <property type="entry name" value="HATPase_c"/>
    <property type="match status" value="1"/>
</dbReference>
<dbReference type="InterPro" id="IPR011622">
    <property type="entry name" value="7TMR_DISM_rcpt_extracell_dom2"/>
</dbReference>
<dbReference type="Gene3D" id="2.60.40.2380">
    <property type="match status" value="1"/>
</dbReference>
<reference evidence="8 9" key="2">
    <citation type="submission" date="2024-01" db="EMBL/GenBank/DDBJ databases">
        <authorList>
            <person name="Xie X."/>
        </authorList>
    </citation>
    <scope>NUCLEOTIDE SEQUENCE [LARGE SCALE GENOMIC DNA]</scope>
    <source>
        <strain evidence="8">SCUT-1</strain>
    </source>
</reference>
<comment type="caution">
    <text evidence="8">The sequence shown here is derived from an EMBL/GenBank/DDBJ whole genome shotgun (WGS) entry which is preliminary data.</text>
</comment>
<evidence type="ECO:0000256" key="1">
    <source>
        <dbReference type="ARBA" id="ARBA00000085"/>
    </source>
</evidence>
<dbReference type="InterPro" id="IPR004358">
    <property type="entry name" value="Sig_transdc_His_kin-like_C"/>
</dbReference>
<evidence type="ECO:0000313" key="8">
    <source>
        <dbReference type="EMBL" id="MEB4592712.1"/>
    </source>
</evidence>
<dbReference type="Pfam" id="PF07696">
    <property type="entry name" value="7TMR-DISMED2"/>
    <property type="match status" value="1"/>
</dbReference>
<dbReference type="Pfam" id="PF02518">
    <property type="entry name" value="HATPase_c"/>
    <property type="match status" value="1"/>
</dbReference>
<dbReference type="CDD" id="cd17546">
    <property type="entry name" value="REC_hyHK_CKI1_RcsC-like"/>
    <property type="match status" value="1"/>
</dbReference>
<feature type="modified residue" description="4-aspartylphosphate" evidence="4">
    <location>
        <position position="701"/>
    </location>
</feature>
<dbReference type="InterPro" id="IPR036890">
    <property type="entry name" value="HATPase_C_sf"/>
</dbReference>
<feature type="transmembrane region" description="Helical" evidence="5">
    <location>
        <begin position="303"/>
        <end position="321"/>
    </location>
</feature>
<dbReference type="Proteomes" id="UP001308005">
    <property type="component" value="Unassembled WGS sequence"/>
</dbReference>
<feature type="transmembrane region" description="Helical" evidence="5">
    <location>
        <begin position="279"/>
        <end position="297"/>
    </location>
</feature>
<reference evidence="9" key="1">
    <citation type="submission" date="2023-07" db="EMBL/GenBank/DDBJ databases">
        <title>The carbon used by Thiothrix.</title>
        <authorList>
            <person name="Chen L."/>
        </authorList>
    </citation>
    <scope>NUCLEOTIDE SEQUENCE [LARGE SCALE GENOMIC DNA]</scope>
</reference>
<keyword evidence="8" id="KW-0547">Nucleotide-binding</keyword>
<dbReference type="Gene3D" id="3.30.565.10">
    <property type="entry name" value="Histidine kinase-like ATPase, C-terminal domain"/>
    <property type="match status" value="1"/>
</dbReference>
<feature type="domain" description="Response regulatory" evidence="7">
    <location>
        <begin position="652"/>
        <end position="768"/>
    </location>
</feature>
<dbReference type="SUPFAM" id="SSF47384">
    <property type="entry name" value="Homodimeric domain of signal transducing histidine kinase"/>
    <property type="match status" value="1"/>
</dbReference>
<dbReference type="InterPro" id="IPR001789">
    <property type="entry name" value="Sig_transdc_resp-reg_receiver"/>
</dbReference>
<dbReference type="Gene3D" id="1.10.287.130">
    <property type="match status" value="1"/>
</dbReference>
<dbReference type="PANTHER" id="PTHR45339">
    <property type="entry name" value="HYBRID SIGNAL TRANSDUCTION HISTIDINE KINASE J"/>
    <property type="match status" value="1"/>
</dbReference>
<dbReference type="InterPro" id="IPR003661">
    <property type="entry name" value="HisK_dim/P_dom"/>
</dbReference>
<evidence type="ECO:0000256" key="2">
    <source>
        <dbReference type="ARBA" id="ARBA00012438"/>
    </source>
</evidence>
<dbReference type="RefSeq" id="WP_324697159.1">
    <property type="nucleotide sequence ID" value="NZ_JAYMYJ010000142.1"/>
</dbReference>
<dbReference type="SUPFAM" id="SSF55874">
    <property type="entry name" value="ATPase domain of HSP90 chaperone/DNA topoisomerase II/histidine kinase"/>
    <property type="match status" value="1"/>
</dbReference>
<evidence type="ECO:0000256" key="5">
    <source>
        <dbReference type="SAM" id="Phobius"/>
    </source>
</evidence>
<dbReference type="PRINTS" id="PR00344">
    <property type="entry name" value="BCTRLSENSOR"/>
</dbReference>
<dbReference type="CDD" id="cd00082">
    <property type="entry name" value="HisKA"/>
    <property type="match status" value="1"/>
</dbReference>
<dbReference type="GO" id="GO:0005524">
    <property type="term" value="F:ATP binding"/>
    <property type="evidence" value="ECO:0007669"/>
    <property type="project" value="UniProtKB-KW"/>
</dbReference>
<comment type="catalytic activity">
    <reaction evidence="1">
        <text>ATP + protein L-histidine = ADP + protein N-phospho-L-histidine.</text>
        <dbReference type="EC" id="2.7.13.3"/>
    </reaction>
</comment>
<dbReference type="InterPro" id="IPR036097">
    <property type="entry name" value="HisK_dim/P_sf"/>
</dbReference>
<name>A0ABU6D1M8_9GAMM</name>
<dbReference type="PROSITE" id="PS50109">
    <property type="entry name" value="HIS_KIN"/>
    <property type="match status" value="1"/>
</dbReference>
<dbReference type="Pfam" id="PF00512">
    <property type="entry name" value="HisKA"/>
    <property type="match status" value="1"/>
</dbReference>
<evidence type="ECO:0000313" key="9">
    <source>
        <dbReference type="Proteomes" id="UP001308005"/>
    </source>
</evidence>
<dbReference type="EC" id="2.7.13.3" evidence="2"/>
<feature type="transmembrane region" description="Helical" evidence="5">
    <location>
        <begin position="333"/>
        <end position="352"/>
    </location>
</feature>
<evidence type="ECO:0000259" key="6">
    <source>
        <dbReference type="PROSITE" id="PS50109"/>
    </source>
</evidence>
<organism evidence="8 9">
    <name type="scientific">Candidatus Thiothrix phosphatis</name>
    <dbReference type="NCBI Taxonomy" id="3112415"/>
    <lineage>
        <taxon>Bacteria</taxon>
        <taxon>Pseudomonadati</taxon>
        <taxon>Pseudomonadota</taxon>
        <taxon>Gammaproteobacteria</taxon>
        <taxon>Thiotrichales</taxon>
        <taxon>Thiotrichaceae</taxon>
        <taxon>Thiothrix</taxon>
    </lineage>
</organism>
<protein>
    <recommendedName>
        <fullName evidence="2">histidine kinase</fullName>
        <ecNumber evidence="2">2.7.13.3</ecNumber>
    </recommendedName>
</protein>
<dbReference type="EMBL" id="JAYMYJ010000142">
    <property type="protein sequence ID" value="MEB4592712.1"/>
    <property type="molecule type" value="Genomic_DNA"/>
</dbReference>
<dbReference type="Gene3D" id="3.40.50.2300">
    <property type="match status" value="1"/>
</dbReference>
<feature type="transmembrane region" description="Helical" evidence="5">
    <location>
        <begin position="213"/>
        <end position="237"/>
    </location>
</feature>
<dbReference type="SUPFAM" id="SSF52172">
    <property type="entry name" value="CheY-like"/>
    <property type="match status" value="1"/>
</dbReference>
<keyword evidence="5" id="KW-0812">Transmembrane</keyword>
<gene>
    <name evidence="8" type="ORF">VSS37_17140</name>
</gene>
<dbReference type="SMART" id="SM00448">
    <property type="entry name" value="REC"/>
    <property type="match status" value="1"/>
</dbReference>
<keyword evidence="5" id="KW-0472">Membrane</keyword>
<keyword evidence="3 4" id="KW-0597">Phosphoprotein</keyword>
<feature type="transmembrane region" description="Helical" evidence="5">
    <location>
        <begin position="184"/>
        <end position="206"/>
    </location>
</feature>
<dbReference type="InterPro" id="IPR011623">
    <property type="entry name" value="7TMR_DISM_rcpt_extracell_dom1"/>
</dbReference>
<evidence type="ECO:0000259" key="7">
    <source>
        <dbReference type="PROSITE" id="PS50110"/>
    </source>
</evidence>
<feature type="transmembrane region" description="Helical" evidence="5">
    <location>
        <begin position="243"/>
        <end position="267"/>
    </location>
</feature>
<dbReference type="PANTHER" id="PTHR45339:SF5">
    <property type="entry name" value="HISTIDINE KINASE"/>
    <property type="match status" value="1"/>
</dbReference>
<dbReference type="InterPro" id="IPR005467">
    <property type="entry name" value="His_kinase_dom"/>
</dbReference>